<evidence type="ECO:0000313" key="3">
    <source>
        <dbReference type="Proteomes" id="UP000650833"/>
    </source>
</evidence>
<keyword evidence="3" id="KW-1185">Reference proteome</keyword>
<feature type="transmembrane region" description="Helical" evidence="1">
    <location>
        <begin position="7"/>
        <end position="28"/>
    </location>
</feature>
<comment type="caution">
    <text evidence="2">The sequence shown here is derived from an EMBL/GenBank/DDBJ whole genome shotgun (WGS) entry which is preliminary data.</text>
</comment>
<sequence length="219" mass="24435">MLNNCCFCINLRTATLVLAVLGTITHLYGAMTLTALSDEFDDADTGAVLGLTAYSYLSGFACLAGAVGVLKNNIKHLRFFNAYYWADLGLHTMFSVASAVMFFSLHTDICKEIVSEAKDDEFDMNTCELVYIRGAWLVTIAMAINMLLKLHFAFAIHSYTKQVKQNIDEEETMNSVIVTPYPTAYISSTTTKDTKEQPIYVAGQEYIPDEKKQQAEEQQ</sequence>
<keyword evidence="1" id="KW-0812">Transmembrane</keyword>
<keyword evidence="1" id="KW-1133">Transmembrane helix</keyword>
<feature type="transmembrane region" description="Helical" evidence="1">
    <location>
        <begin position="130"/>
        <end position="148"/>
    </location>
</feature>
<dbReference type="OrthoDB" id="2355659at2759"/>
<evidence type="ECO:0000313" key="2">
    <source>
        <dbReference type="EMBL" id="KAG2193871.1"/>
    </source>
</evidence>
<keyword evidence="1" id="KW-0472">Membrane</keyword>
<proteinExistence type="predicted"/>
<name>A0A8H7QJY8_9FUNG</name>
<feature type="transmembrane region" description="Helical" evidence="1">
    <location>
        <begin position="82"/>
        <end position="105"/>
    </location>
</feature>
<feature type="transmembrane region" description="Helical" evidence="1">
    <location>
        <begin position="48"/>
        <end position="70"/>
    </location>
</feature>
<accession>A0A8H7QJY8</accession>
<dbReference type="Proteomes" id="UP000650833">
    <property type="component" value="Unassembled WGS sequence"/>
</dbReference>
<gene>
    <name evidence="2" type="ORF">INT46_004809</name>
</gene>
<organism evidence="2 3">
    <name type="scientific">Mucor plumbeus</name>
    <dbReference type="NCBI Taxonomy" id="97098"/>
    <lineage>
        <taxon>Eukaryota</taxon>
        <taxon>Fungi</taxon>
        <taxon>Fungi incertae sedis</taxon>
        <taxon>Mucoromycota</taxon>
        <taxon>Mucoromycotina</taxon>
        <taxon>Mucoromycetes</taxon>
        <taxon>Mucorales</taxon>
        <taxon>Mucorineae</taxon>
        <taxon>Mucoraceae</taxon>
        <taxon>Mucor</taxon>
    </lineage>
</organism>
<reference evidence="2" key="1">
    <citation type="submission" date="2020-12" db="EMBL/GenBank/DDBJ databases">
        <title>Metabolic potential, ecology and presence of endohyphal bacteria is reflected in genomic diversity of Mucoromycotina.</title>
        <authorList>
            <person name="Muszewska A."/>
            <person name="Okrasinska A."/>
            <person name="Steczkiewicz K."/>
            <person name="Drgas O."/>
            <person name="Orlowska M."/>
            <person name="Perlinska-Lenart U."/>
            <person name="Aleksandrzak-Piekarczyk T."/>
            <person name="Szatraj K."/>
            <person name="Zielenkiewicz U."/>
            <person name="Pilsyk S."/>
            <person name="Malc E."/>
            <person name="Mieczkowski P."/>
            <person name="Kruszewska J.S."/>
            <person name="Biernat P."/>
            <person name="Pawlowska J."/>
        </authorList>
    </citation>
    <scope>NUCLEOTIDE SEQUENCE</scope>
    <source>
        <strain evidence="2">CBS 226.32</strain>
    </source>
</reference>
<protein>
    <submittedName>
        <fullName evidence="2">Uncharacterized protein</fullName>
    </submittedName>
</protein>
<evidence type="ECO:0000256" key="1">
    <source>
        <dbReference type="SAM" id="Phobius"/>
    </source>
</evidence>
<dbReference type="EMBL" id="JAEPRC010000625">
    <property type="protein sequence ID" value="KAG2193871.1"/>
    <property type="molecule type" value="Genomic_DNA"/>
</dbReference>
<dbReference type="AlphaFoldDB" id="A0A8H7QJY8"/>